<sequence length="109" mass="12053">MRCLCVGRRRRRRHGAAQRGLALFFGEFEPVRLGFDRACLADLVEALFLRLCDAVVDEETFVARRFGATQRVIGLCAQRAGLVAQALGVLEIGFSGAGGRSRDSQQQRQ</sequence>
<protein>
    <submittedName>
        <fullName evidence="1">Uncharacterized protein</fullName>
    </submittedName>
</protein>
<dbReference type="HOGENOM" id="CLU_2178351_0_0_4"/>
<dbReference type="AlphaFoldDB" id="Q5P555"/>
<gene>
    <name evidence="1" type="ORF">ebA2538</name>
</gene>
<reference evidence="1 2" key="1">
    <citation type="journal article" date="2005" name="Arch. Microbiol.">
        <title>The genome sequence of an anaerobic aromatic-degrading denitrifying bacterium, strain EbN1.</title>
        <authorList>
            <person name="Rabus R."/>
            <person name="Kube M."/>
            <person name="Heider J."/>
            <person name="Beck A."/>
            <person name="Heitmann K."/>
            <person name="Widdel F."/>
            <person name="Reinhardt R."/>
        </authorList>
    </citation>
    <scope>NUCLEOTIDE SEQUENCE [LARGE SCALE GENOMIC DNA]</scope>
    <source>
        <strain evidence="1 2">EbN1</strain>
    </source>
</reference>
<proteinExistence type="predicted"/>
<organism evidence="1 2">
    <name type="scientific">Aromatoleum aromaticum (strain DSM 19018 / LMG 30748 / EbN1)</name>
    <name type="common">Azoarcus sp. (strain EbN1)</name>
    <dbReference type="NCBI Taxonomy" id="76114"/>
    <lineage>
        <taxon>Bacteria</taxon>
        <taxon>Pseudomonadati</taxon>
        <taxon>Pseudomonadota</taxon>
        <taxon>Betaproteobacteria</taxon>
        <taxon>Rhodocyclales</taxon>
        <taxon>Rhodocyclaceae</taxon>
        <taxon>Aromatoleum</taxon>
    </lineage>
</organism>
<keyword evidence="2" id="KW-1185">Reference proteome</keyword>
<accession>Q5P555</accession>
<name>Q5P555_AROAE</name>
<dbReference type="EMBL" id="CR555306">
    <property type="protein sequence ID" value="CAI07557.1"/>
    <property type="molecule type" value="Genomic_DNA"/>
</dbReference>
<dbReference type="KEGG" id="eba:ebA2538"/>
<evidence type="ECO:0000313" key="1">
    <source>
        <dbReference type="EMBL" id="CAI07557.1"/>
    </source>
</evidence>
<evidence type="ECO:0000313" key="2">
    <source>
        <dbReference type="Proteomes" id="UP000006552"/>
    </source>
</evidence>
<dbReference type="Proteomes" id="UP000006552">
    <property type="component" value="Chromosome"/>
</dbReference>